<protein>
    <submittedName>
        <fullName evidence="1">Uncharacterized protein</fullName>
    </submittedName>
</protein>
<dbReference type="AlphaFoldDB" id="A0A4Y7JJE6"/>
<proteinExistence type="predicted"/>
<dbReference type="EMBL" id="CM010719">
    <property type="protein sequence ID" value="RZC60180.1"/>
    <property type="molecule type" value="Genomic_DNA"/>
</dbReference>
<dbReference type="Gramene" id="RZC60180">
    <property type="protein sequence ID" value="RZC60180"/>
    <property type="gene ID" value="C5167_021934"/>
</dbReference>
<sequence>MPRPGTTLGGEGQLIGKISGDLVQLIKKKHGYGEVSDGVLIKSEEKVVVIKLGVQDVRKRLQYIFGTNILNYIGRIDPSALNNNQVCLVSETYTCNLLEWKSYCDGGKQSVINAGLPMLEEALVLSFVSNQTRFQNNRRSTKFGLKLIREVTPGLETYIQEKLEVSDDPHKQGNINVSDLNPANMKYVDPNLFIFKLMVTEIDSNITDTDVRKGYVSFIEYVLLDGGNENVNPVLDDLFRVLRGQPQTPGAPYEASDWELVSNTQRMDKIDVNGPTFYFWGDVLATRSQALATLASTAPPGGLAYDQRRAVHLIRFQSNQLEHFNKLNGKAQSGLSCYFSGSHYGFEQWRLSLSLSLVAGSGDLGNSIESFFCFFDDLFPHLLIQTYRVFQINYSDIRAAYPNDPTVQGAAEYL</sequence>
<dbReference type="Proteomes" id="UP000316621">
    <property type="component" value="Chromosome 5"/>
</dbReference>
<evidence type="ECO:0000313" key="2">
    <source>
        <dbReference type="Proteomes" id="UP000316621"/>
    </source>
</evidence>
<accession>A0A4Y7JJE6</accession>
<dbReference type="Gene3D" id="1.20.1440.180">
    <property type="entry name" value="KEN domain"/>
    <property type="match status" value="1"/>
</dbReference>
<keyword evidence="2" id="KW-1185">Reference proteome</keyword>
<evidence type="ECO:0000313" key="1">
    <source>
        <dbReference type="EMBL" id="RZC60180.1"/>
    </source>
</evidence>
<dbReference type="InterPro" id="IPR038357">
    <property type="entry name" value="KEN_sf"/>
</dbReference>
<reference evidence="1 2" key="1">
    <citation type="journal article" date="2018" name="Science">
        <title>The opium poppy genome and morphinan production.</title>
        <authorList>
            <person name="Guo L."/>
            <person name="Winzer T."/>
            <person name="Yang X."/>
            <person name="Li Y."/>
            <person name="Ning Z."/>
            <person name="He Z."/>
            <person name="Teodor R."/>
            <person name="Lu Y."/>
            <person name="Bowser T.A."/>
            <person name="Graham I.A."/>
            <person name="Ye K."/>
        </authorList>
    </citation>
    <scope>NUCLEOTIDE SEQUENCE [LARGE SCALE GENOMIC DNA]</scope>
    <source>
        <strain evidence="2">cv. HN1</strain>
        <tissue evidence="1">Leaves</tissue>
    </source>
</reference>
<name>A0A4Y7JJE6_PAPSO</name>
<organism evidence="1 2">
    <name type="scientific">Papaver somniferum</name>
    <name type="common">Opium poppy</name>
    <dbReference type="NCBI Taxonomy" id="3469"/>
    <lineage>
        <taxon>Eukaryota</taxon>
        <taxon>Viridiplantae</taxon>
        <taxon>Streptophyta</taxon>
        <taxon>Embryophyta</taxon>
        <taxon>Tracheophyta</taxon>
        <taxon>Spermatophyta</taxon>
        <taxon>Magnoliopsida</taxon>
        <taxon>Ranunculales</taxon>
        <taxon>Papaveraceae</taxon>
        <taxon>Papaveroideae</taxon>
        <taxon>Papaver</taxon>
    </lineage>
</organism>
<gene>
    <name evidence="1" type="ORF">C5167_021934</name>
</gene>